<dbReference type="GO" id="GO:0006412">
    <property type="term" value="P:translation"/>
    <property type="evidence" value="ECO:0007669"/>
    <property type="project" value="InterPro"/>
</dbReference>
<dbReference type="PRINTS" id="PR00971">
    <property type="entry name" value="RIBOSOMALS10"/>
</dbReference>
<evidence type="ECO:0000256" key="2">
    <source>
        <dbReference type="ARBA" id="ARBA00022980"/>
    </source>
</evidence>
<gene>
    <name evidence="5" type="primary">rps10</name>
    <name evidence="5" type="ORF">SpumellaPt_p027</name>
</gene>
<organism evidence="5">
    <name type="scientific">Spumella sp. Baekdong012001B8</name>
    <dbReference type="NCBI Taxonomy" id="2782410"/>
    <lineage>
        <taxon>Eukaryota</taxon>
        <taxon>Sar</taxon>
        <taxon>Stramenopiles</taxon>
        <taxon>Ochrophyta</taxon>
        <taxon>Chrysophyceae</taxon>
        <taxon>Chromulinales</taxon>
        <taxon>Chromulinaceae</taxon>
        <taxon>Spumella</taxon>
    </lineage>
</organism>
<feature type="domain" description="Small ribosomal subunit protein uS10" evidence="4">
    <location>
        <begin position="4"/>
        <end position="98"/>
    </location>
</feature>
<dbReference type="GO" id="GO:0005840">
    <property type="term" value="C:ribosome"/>
    <property type="evidence" value="ECO:0007669"/>
    <property type="project" value="UniProtKB-KW"/>
</dbReference>
<evidence type="ECO:0000259" key="4">
    <source>
        <dbReference type="SMART" id="SM01403"/>
    </source>
</evidence>
<dbReference type="InterPro" id="IPR001848">
    <property type="entry name" value="Ribosomal_uS10"/>
</dbReference>
<dbReference type="GO" id="GO:1990904">
    <property type="term" value="C:ribonucleoprotein complex"/>
    <property type="evidence" value="ECO:0007669"/>
    <property type="project" value="UniProtKB-KW"/>
</dbReference>
<keyword evidence="3" id="KW-0687">Ribonucleoprotein</keyword>
<dbReference type="Gene3D" id="3.30.70.600">
    <property type="entry name" value="Ribosomal protein S10 domain"/>
    <property type="match status" value="1"/>
</dbReference>
<accession>A0A7S6PV82</accession>
<dbReference type="SUPFAM" id="SSF54999">
    <property type="entry name" value="Ribosomal protein S10"/>
    <property type="match status" value="1"/>
</dbReference>
<dbReference type="InterPro" id="IPR027486">
    <property type="entry name" value="Ribosomal_uS10_dom"/>
</dbReference>
<reference evidence="5" key="1">
    <citation type="journal article" date="2020" name="Front. Plant Sci.">
        <title>Comparative Plastid Genomics of Non-Photosynthetic Chrysophytes: Genome Reduction and Compaction.</title>
        <authorList>
            <person name="Kim J.I."/>
            <person name="Jeong M."/>
            <person name="Archibald J.M."/>
            <person name="Shin W."/>
        </authorList>
    </citation>
    <scope>NUCLEOTIDE SEQUENCE</scope>
    <source>
        <strain evidence="5">Baekdong012001B8</strain>
    </source>
</reference>
<keyword evidence="5" id="KW-0934">Plastid</keyword>
<name>A0A7S6PV82_9STRA</name>
<dbReference type="Pfam" id="PF00338">
    <property type="entry name" value="Ribosomal_S10"/>
    <property type="match status" value="1"/>
</dbReference>
<dbReference type="SMART" id="SM01403">
    <property type="entry name" value="Ribosomal_S10"/>
    <property type="match status" value="1"/>
</dbReference>
<evidence type="ECO:0000313" key="5">
    <source>
        <dbReference type="EMBL" id="QOU10725.1"/>
    </source>
</evidence>
<sequence length="101" mass="11402">MKFRVTLKAFDSEQIKTACRQLQYIFDKAGCATGGHVAFPTRIKKFCVIRSPHANKASREQFEIRIFKRLIDIHVASPFILSSLMGMELPYGIVASIKIIG</sequence>
<dbReference type="InterPro" id="IPR036838">
    <property type="entry name" value="Ribosomal_uS10_dom_sf"/>
</dbReference>
<dbReference type="NCBIfam" id="TIGR01049">
    <property type="entry name" value="rpsJ_bact"/>
    <property type="match status" value="1"/>
</dbReference>
<dbReference type="EMBL" id="MN935479">
    <property type="protein sequence ID" value="QOU10725.1"/>
    <property type="molecule type" value="Genomic_DNA"/>
</dbReference>
<dbReference type="NCBIfam" id="NF001861">
    <property type="entry name" value="PRK00596.1"/>
    <property type="match status" value="1"/>
</dbReference>
<proteinExistence type="inferred from homology"/>
<keyword evidence="2 5" id="KW-0689">Ribosomal protein</keyword>
<geneLocation type="plastid" evidence="5"/>
<evidence type="ECO:0000256" key="3">
    <source>
        <dbReference type="ARBA" id="ARBA00023274"/>
    </source>
</evidence>
<evidence type="ECO:0000256" key="1">
    <source>
        <dbReference type="ARBA" id="ARBA00007102"/>
    </source>
</evidence>
<dbReference type="PANTHER" id="PTHR11700">
    <property type="entry name" value="30S RIBOSOMAL PROTEIN S10 FAMILY MEMBER"/>
    <property type="match status" value="1"/>
</dbReference>
<dbReference type="AlphaFoldDB" id="A0A7S6PV82"/>
<dbReference type="HAMAP" id="MF_00508">
    <property type="entry name" value="Ribosomal_uS10"/>
    <property type="match status" value="1"/>
</dbReference>
<protein>
    <submittedName>
        <fullName evidence="5">Ribosomal protein S10</fullName>
    </submittedName>
</protein>
<comment type="similarity">
    <text evidence="1">Belongs to the universal ribosomal protein uS10 family.</text>
</comment>
<dbReference type="GO" id="GO:0003735">
    <property type="term" value="F:structural constituent of ribosome"/>
    <property type="evidence" value="ECO:0007669"/>
    <property type="project" value="InterPro"/>
</dbReference>